<dbReference type="Gene3D" id="3.40.532.10">
    <property type="entry name" value="Peptidase C12, ubiquitin carboxyl-terminal hydrolase"/>
    <property type="match status" value="1"/>
</dbReference>
<dbReference type="GO" id="GO:0016579">
    <property type="term" value="P:protein deubiquitination"/>
    <property type="evidence" value="ECO:0007669"/>
    <property type="project" value="TreeGrafter"/>
</dbReference>
<name>A0A9Q5N770_SANBA</name>
<evidence type="ECO:0000259" key="11">
    <source>
        <dbReference type="PROSITE" id="PS52048"/>
    </source>
</evidence>
<evidence type="ECO:0000313" key="12">
    <source>
        <dbReference type="EMBL" id="OCB89625.1"/>
    </source>
</evidence>
<dbReference type="SUPFAM" id="SSF54001">
    <property type="entry name" value="Cysteine proteinases"/>
    <property type="match status" value="1"/>
</dbReference>
<protein>
    <recommendedName>
        <fullName evidence="3 8">ubiquitinyl hydrolase 1</fullName>
        <ecNumber evidence="3 8">3.4.19.12</ecNumber>
    </recommendedName>
</protein>
<evidence type="ECO:0000256" key="3">
    <source>
        <dbReference type="ARBA" id="ARBA00012759"/>
    </source>
</evidence>
<gene>
    <name evidence="12" type="ORF">A7U60_g3223</name>
</gene>
<evidence type="ECO:0000256" key="4">
    <source>
        <dbReference type="ARBA" id="ARBA00022670"/>
    </source>
</evidence>
<feature type="site" description="Transition state stabilizer" evidence="8">
    <location>
        <position position="109"/>
    </location>
</feature>
<evidence type="ECO:0000313" key="13">
    <source>
        <dbReference type="Proteomes" id="UP000757232"/>
    </source>
</evidence>
<comment type="catalytic activity">
    <reaction evidence="1 8">
        <text>Thiol-dependent hydrolysis of ester, thioester, amide, peptide and isopeptide bonds formed by the C-terminal Gly of ubiquitin (a 76-residue protein attached to proteins as an intracellular targeting signal).</text>
        <dbReference type="EC" id="3.4.19.12"/>
    </reaction>
</comment>
<feature type="active site" description="Proton donor" evidence="8">
    <location>
        <position position="230"/>
    </location>
</feature>
<evidence type="ECO:0000256" key="5">
    <source>
        <dbReference type="ARBA" id="ARBA00022786"/>
    </source>
</evidence>
<dbReference type="GO" id="GO:0005737">
    <property type="term" value="C:cytoplasm"/>
    <property type="evidence" value="ECO:0007669"/>
    <property type="project" value="TreeGrafter"/>
</dbReference>
<dbReference type="PANTHER" id="PTHR10589:SF16">
    <property type="entry name" value="UBIQUITIN CARBOXYL-TERMINAL HYDROLASE ISOZYME L5"/>
    <property type="match status" value="1"/>
</dbReference>
<dbReference type="InterPro" id="IPR001578">
    <property type="entry name" value="Peptidase_C12_UCH"/>
</dbReference>
<dbReference type="EMBL" id="LNZH02000152">
    <property type="protein sequence ID" value="OCB89625.1"/>
    <property type="molecule type" value="Genomic_DNA"/>
</dbReference>
<comment type="caution">
    <text evidence="12">The sequence shown here is derived from an EMBL/GenBank/DDBJ whole genome shotgun (WGS) entry which is preliminary data.</text>
</comment>
<keyword evidence="6 8" id="KW-0378">Hydrolase</keyword>
<sequence length="445" mass="50657">MDPLVHLRAARKLTLLADPFLSSNPIRVGTLAYKYKKLMTHTDAGVFTTLIRKLGIRGVEVDEVYDIQPWGLDYLKPKGLILCFNWRDDKHHPRDFLDPAAKDVWFANQLIDDACASLAILNVLFNCPDVELGEELNAFKLETCDMSPKMKGLAISNSRLLREMQNSLARPADMWGSLSAAAEATHEMYAEREKHAKKKAKTDRSSPKKKCKTLTLRKRKTTETETESFHFIGYVPAHGKVWELDGLKAGPLEVGELPSPDNTEGWENVVRPALRLKMQKYGAFGSASGNIQFNLLALVQDRYEIKSDELELLKREKTAIEERLNEHYHESWRITVDEDLLASSEEAFTTRAQPSNRTFAKDFGSRWMDKKRAILDMKVDDLERAWESCVTRALPAKIAVDEEVQKAVNARIETAKRTHDYTPFIREFLTSLHNEGLLAQHLDSS</sequence>
<dbReference type="EC" id="3.4.19.12" evidence="3 8"/>
<evidence type="ECO:0000256" key="8">
    <source>
        <dbReference type="PROSITE-ProRule" id="PRU01393"/>
    </source>
</evidence>
<proteinExistence type="inferred from homology"/>
<dbReference type="GO" id="GO:0004843">
    <property type="term" value="F:cysteine-type deubiquitinase activity"/>
    <property type="evidence" value="ECO:0007669"/>
    <property type="project" value="UniProtKB-UniRule"/>
</dbReference>
<evidence type="ECO:0000256" key="9">
    <source>
        <dbReference type="SAM" id="Coils"/>
    </source>
</evidence>
<dbReference type="Pfam" id="PF18031">
    <property type="entry name" value="UCH_C"/>
    <property type="match status" value="1"/>
</dbReference>
<dbReference type="OrthoDB" id="1924260at2759"/>
<feature type="coiled-coil region" evidence="9">
    <location>
        <begin position="296"/>
        <end position="330"/>
    </location>
</feature>
<feature type="site" description="Important for enzyme activity" evidence="8">
    <location>
        <position position="245"/>
    </location>
</feature>
<evidence type="ECO:0000256" key="7">
    <source>
        <dbReference type="ARBA" id="ARBA00022807"/>
    </source>
</evidence>
<reference evidence="12" key="1">
    <citation type="submission" date="2016-06" db="EMBL/GenBank/DDBJ databases">
        <title>Draft Genome sequence of the fungus Inonotus baumii.</title>
        <authorList>
            <person name="Zhu H."/>
            <person name="Lin W."/>
        </authorList>
    </citation>
    <scope>NUCLEOTIDE SEQUENCE</scope>
    <source>
        <strain evidence="12">821</strain>
    </source>
</reference>
<keyword evidence="9" id="KW-0175">Coiled coil</keyword>
<dbReference type="Pfam" id="PF01088">
    <property type="entry name" value="Peptidase_C12"/>
    <property type="match status" value="1"/>
</dbReference>
<dbReference type="Gene3D" id="1.20.58.860">
    <property type="match status" value="1"/>
</dbReference>
<feature type="compositionally biased region" description="Basic residues" evidence="10">
    <location>
        <begin position="195"/>
        <end position="219"/>
    </location>
</feature>
<keyword evidence="7 8" id="KW-0788">Thiol protease</keyword>
<dbReference type="PANTHER" id="PTHR10589">
    <property type="entry name" value="UBIQUITIN CARBOXYL-TERMINAL HYDROLASE"/>
    <property type="match status" value="1"/>
</dbReference>
<keyword evidence="4 8" id="KW-0645">Protease</keyword>
<dbReference type="AlphaFoldDB" id="A0A9Q5N770"/>
<organism evidence="12 13">
    <name type="scientific">Sanghuangporus baumii</name>
    <name type="common">Phellinus baumii</name>
    <dbReference type="NCBI Taxonomy" id="108892"/>
    <lineage>
        <taxon>Eukaryota</taxon>
        <taxon>Fungi</taxon>
        <taxon>Dikarya</taxon>
        <taxon>Basidiomycota</taxon>
        <taxon>Agaricomycotina</taxon>
        <taxon>Agaricomycetes</taxon>
        <taxon>Hymenochaetales</taxon>
        <taxon>Hymenochaetaceae</taxon>
        <taxon>Sanghuangporus</taxon>
    </lineage>
</organism>
<dbReference type="InterPro" id="IPR036959">
    <property type="entry name" value="Peptidase_C12_UCH_sf"/>
</dbReference>
<dbReference type="InterPro" id="IPR038765">
    <property type="entry name" value="Papain-like_cys_pep_sf"/>
</dbReference>
<evidence type="ECO:0000256" key="2">
    <source>
        <dbReference type="ARBA" id="ARBA00009326"/>
    </source>
</evidence>
<evidence type="ECO:0000256" key="10">
    <source>
        <dbReference type="SAM" id="MobiDB-lite"/>
    </source>
</evidence>
<evidence type="ECO:0000256" key="6">
    <source>
        <dbReference type="ARBA" id="ARBA00022801"/>
    </source>
</evidence>
<dbReference type="GO" id="GO:0006511">
    <property type="term" value="P:ubiquitin-dependent protein catabolic process"/>
    <property type="evidence" value="ECO:0007669"/>
    <property type="project" value="UniProtKB-UniRule"/>
</dbReference>
<dbReference type="PROSITE" id="PS52048">
    <property type="entry name" value="UCH_DOMAIN"/>
    <property type="match status" value="1"/>
</dbReference>
<dbReference type="InterPro" id="IPR041507">
    <property type="entry name" value="UCH_C"/>
</dbReference>
<feature type="domain" description="UCH catalytic" evidence="11">
    <location>
        <begin position="34"/>
        <end position="300"/>
    </location>
</feature>
<feature type="region of interest" description="Disordered" evidence="10">
    <location>
        <begin position="193"/>
        <end position="219"/>
    </location>
</feature>
<dbReference type="Proteomes" id="UP000757232">
    <property type="component" value="Unassembled WGS sequence"/>
</dbReference>
<feature type="active site" description="Nucleophile" evidence="8">
    <location>
        <position position="115"/>
    </location>
</feature>
<accession>A0A9Q5N770</accession>
<keyword evidence="13" id="KW-1185">Reference proteome</keyword>
<evidence type="ECO:0000256" key="1">
    <source>
        <dbReference type="ARBA" id="ARBA00000707"/>
    </source>
</evidence>
<keyword evidence="5 8" id="KW-0833">Ubl conjugation pathway</keyword>
<comment type="similarity">
    <text evidence="2 8">Belongs to the peptidase C12 family.</text>
</comment>